<dbReference type="Gene3D" id="3.30.420.60">
    <property type="entry name" value="eRF1 domain 2"/>
    <property type="match status" value="1"/>
</dbReference>
<dbReference type="EMBL" id="AP021861">
    <property type="protein sequence ID" value="BBO32288.1"/>
    <property type="molecule type" value="Genomic_DNA"/>
</dbReference>
<protein>
    <recommendedName>
        <fullName evidence="3">Translational machinery protein</fullName>
    </recommendedName>
</protein>
<evidence type="ECO:0000313" key="2">
    <source>
        <dbReference type="Proteomes" id="UP000326837"/>
    </source>
</evidence>
<dbReference type="SUPFAM" id="SSF53137">
    <property type="entry name" value="Translational machinery components"/>
    <property type="match status" value="1"/>
</dbReference>
<dbReference type="AlphaFoldDB" id="A0A5K7X6W2"/>
<accession>A0A5K7X6W2</accession>
<gene>
    <name evidence="1" type="ORF">PLANPX_1900</name>
</gene>
<dbReference type="Proteomes" id="UP000326837">
    <property type="component" value="Chromosome"/>
</dbReference>
<evidence type="ECO:0008006" key="3">
    <source>
        <dbReference type="Google" id="ProtNLM"/>
    </source>
</evidence>
<keyword evidence="2" id="KW-1185">Reference proteome</keyword>
<dbReference type="InterPro" id="IPR042226">
    <property type="entry name" value="eFR1_2_sf"/>
</dbReference>
<sequence>MSTQAGLWIDHQRAVVVLHSDAEQTIQTIPFDIGQQIRTVRGSHPQHPCKPGVFVAEDKLQRRQERDLNAFYDDVIDAIRGRESVLIFGPGEAKSELLKRLHAKKLNVLVELESADDMTEHQIAAKVKSHYSRASATKARTP</sequence>
<proteinExistence type="predicted"/>
<dbReference type="KEGG" id="lpav:PLANPX_1900"/>
<reference evidence="2" key="1">
    <citation type="submission" date="2019-10" db="EMBL/GenBank/DDBJ databases">
        <title>Lacipirellula parvula gen. nov., sp. nov., representing a lineage of planctomycetes widespread in freshwater anoxic habitats, and description of the family Lacipirellulaceae.</title>
        <authorList>
            <person name="Dedysh S.N."/>
            <person name="Kulichevskaya I.S."/>
            <person name="Beletsky A.V."/>
            <person name="Rakitin A.L."/>
            <person name="Mardanov A.V."/>
            <person name="Ivanova A.A."/>
            <person name="Saltykova V.X."/>
            <person name="Rijpstra W.I.C."/>
            <person name="Sinninghe Damste J.S."/>
            <person name="Ravin N.V."/>
        </authorList>
    </citation>
    <scope>NUCLEOTIDE SEQUENCE [LARGE SCALE GENOMIC DNA]</scope>
    <source>
        <strain evidence="2">PX69</strain>
    </source>
</reference>
<evidence type="ECO:0000313" key="1">
    <source>
        <dbReference type="EMBL" id="BBO32288.1"/>
    </source>
</evidence>
<name>A0A5K7X6W2_9BACT</name>
<dbReference type="RefSeq" id="WP_152098277.1">
    <property type="nucleotide sequence ID" value="NZ_AP021861.1"/>
</dbReference>
<organism evidence="1 2">
    <name type="scientific">Lacipirellula parvula</name>
    <dbReference type="NCBI Taxonomy" id="2650471"/>
    <lineage>
        <taxon>Bacteria</taxon>
        <taxon>Pseudomonadati</taxon>
        <taxon>Planctomycetota</taxon>
        <taxon>Planctomycetia</taxon>
        <taxon>Pirellulales</taxon>
        <taxon>Lacipirellulaceae</taxon>
        <taxon>Lacipirellula</taxon>
    </lineage>
</organism>